<keyword evidence="2" id="KW-0436">Ligase</keyword>
<dbReference type="EMBL" id="AJWY01005767">
    <property type="protein sequence ID" value="EKC68728.1"/>
    <property type="molecule type" value="Genomic_DNA"/>
</dbReference>
<reference evidence="5" key="1">
    <citation type="journal article" date="2013" name="Environ. Microbiol.">
        <title>Microbiota from the distal guts of lean and obese adolescents exhibit partial functional redundancy besides clear differences in community structure.</title>
        <authorList>
            <person name="Ferrer M."/>
            <person name="Ruiz A."/>
            <person name="Lanza F."/>
            <person name="Haange S.B."/>
            <person name="Oberbach A."/>
            <person name="Till H."/>
            <person name="Bargiela R."/>
            <person name="Campoy C."/>
            <person name="Segura M.T."/>
            <person name="Richter M."/>
            <person name="von Bergen M."/>
            <person name="Seifert J."/>
            <person name="Suarez A."/>
        </authorList>
    </citation>
    <scope>NUCLEOTIDE SEQUENCE</scope>
</reference>
<dbReference type="AlphaFoldDB" id="K1TG37"/>
<keyword evidence="3" id="KW-0547">Nucleotide-binding</keyword>
<dbReference type="GO" id="GO:0005737">
    <property type="term" value="C:cytoplasm"/>
    <property type="evidence" value="ECO:0007669"/>
    <property type="project" value="TreeGrafter"/>
</dbReference>
<dbReference type="GO" id="GO:0008841">
    <property type="term" value="F:dihydrofolate synthase activity"/>
    <property type="evidence" value="ECO:0007669"/>
    <property type="project" value="TreeGrafter"/>
</dbReference>
<dbReference type="GO" id="GO:0005524">
    <property type="term" value="F:ATP binding"/>
    <property type="evidence" value="ECO:0007669"/>
    <property type="project" value="UniProtKB-KW"/>
</dbReference>
<protein>
    <submittedName>
        <fullName evidence="5">Folylpolyglutamate synthase</fullName>
    </submittedName>
</protein>
<sequence>GGLLDCTNTIKSPLCAVITTIGLDHTAILGDTIEKISTAKMRNLQARLNGGHFKAGYPCNEGY</sequence>
<evidence type="ECO:0000256" key="3">
    <source>
        <dbReference type="ARBA" id="ARBA00022741"/>
    </source>
</evidence>
<keyword evidence="4" id="KW-0067">ATP-binding</keyword>
<organism evidence="5">
    <name type="scientific">human gut metagenome</name>
    <dbReference type="NCBI Taxonomy" id="408170"/>
    <lineage>
        <taxon>unclassified sequences</taxon>
        <taxon>metagenomes</taxon>
        <taxon>organismal metagenomes</taxon>
    </lineage>
</organism>
<dbReference type="SUPFAM" id="SSF53623">
    <property type="entry name" value="MurD-like peptide ligases, catalytic domain"/>
    <property type="match status" value="1"/>
</dbReference>
<dbReference type="InterPro" id="IPR036565">
    <property type="entry name" value="Mur-like_cat_sf"/>
</dbReference>
<proteinExistence type="inferred from homology"/>
<comment type="similarity">
    <text evidence="1">Belongs to the folylpolyglutamate synthase family.</text>
</comment>
<dbReference type="PANTHER" id="PTHR11136:SF0">
    <property type="entry name" value="DIHYDROFOLATE SYNTHETASE-RELATED"/>
    <property type="match status" value="1"/>
</dbReference>
<comment type="caution">
    <text evidence="5">The sequence shown here is derived from an EMBL/GenBank/DDBJ whole genome shotgun (WGS) entry which is preliminary data.</text>
</comment>
<gene>
    <name evidence="5" type="ORF">LEA_08643</name>
</gene>
<name>K1TG37_9ZZZZ</name>
<dbReference type="PANTHER" id="PTHR11136">
    <property type="entry name" value="FOLYLPOLYGLUTAMATE SYNTHASE-RELATED"/>
    <property type="match status" value="1"/>
</dbReference>
<evidence type="ECO:0000256" key="1">
    <source>
        <dbReference type="ARBA" id="ARBA00008276"/>
    </source>
</evidence>
<evidence type="ECO:0000313" key="5">
    <source>
        <dbReference type="EMBL" id="EKC68728.1"/>
    </source>
</evidence>
<dbReference type="GO" id="GO:0004326">
    <property type="term" value="F:tetrahydrofolylpolyglutamate synthase activity"/>
    <property type="evidence" value="ECO:0007669"/>
    <property type="project" value="InterPro"/>
</dbReference>
<evidence type="ECO:0000256" key="2">
    <source>
        <dbReference type="ARBA" id="ARBA00022598"/>
    </source>
</evidence>
<dbReference type="InterPro" id="IPR001645">
    <property type="entry name" value="Folylpolyglutamate_synth"/>
</dbReference>
<feature type="non-terminal residue" evidence="5">
    <location>
        <position position="1"/>
    </location>
</feature>
<accession>K1TG37</accession>
<evidence type="ECO:0000256" key="4">
    <source>
        <dbReference type="ARBA" id="ARBA00022840"/>
    </source>
</evidence>
<dbReference type="Gene3D" id="3.40.1190.10">
    <property type="entry name" value="Mur-like, catalytic domain"/>
    <property type="match status" value="1"/>
</dbReference>